<comment type="subcellular location">
    <subcellularLocation>
        <location evidence="1">Cell projection</location>
        <location evidence="1">Cilium</location>
    </subcellularLocation>
</comment>
<feature type="compositionally biased region" description="Acidic residues" evidence="5">
    <location>
        <begin position="206"/>
        <end position="221"/>
    </location>
</feature>
<feature type="region of interest" description="Disordered" evidence="5">
    <location>
        <begin position="348"/>
        <end position="368"/>
    </location>
</feature>
<dbReference type="PANTHER" id="PTHR15654:SF1">
    <property type="entry name" value="COILED-COIL DOMAIN-CONTAINING PROTEIN 96"/>
    <property type="match status" value="1"/>
</dbReference>
<feature type="compositionally biased region" description="Low complexity" evidence="5">
    <location>
        <begin position="125"/>
        <end position="155"/>
    </location>
</feature>
<feature type="compositionally biased region" description="Acidic residues" evidence="5">
    <location>
        <begin position="287"/>
        <end position="311"/>
    </location>
</feature>
<feature type="compositionally biased region" description="Low complexity" evidence="5">
    <location>
        <begin position="71"/>
        <end position="85"/>
    </location>
</feature>
<dbReference type="InterPro" id="IPR013320">
    <property type="entry name" value="ConA-like_dom_sf"/>
</dbReference>
<accession>A0A1I8HHK6</accession>
<dbReference type="InterPro" id="IPR051885">
    <property type="entry name" value="CC_CF"/>
</dbReference>
<evidence type="ECO:0000256" key="4">
    <source>
        <dbReference type="SAM" id="Coils"/>
    </source>
</evidence>
<feature type="compositionally biased region" description="Low complexity" evidence="5">
    <location>
        <begin position="43"/>
        <end position="60"/>
    </location>
</feature>
<evidence type="ECO:0000256" key="5">
    <source>
        <dbReference type="SAM" id="MobiDB-lite"/>
    </source>
</evidence>
<name>A0A1I8HHK6_9PLAT</name>
<sequence length="1825" mass="196471">MAEEPTEIAEQNQPNTESDDQVAAPEATETEPAPPAQEEEEPAPQQEEAVEAPAAEGAAEAPDDEAGSGEAGEATVTASEQPAEAADGEEAATEEAHGKAEDDGEVGDAAAGEEEAKAEGEATDGDAAAEAGDQQQSDEAAAAEGAGTGEEAAAAEGEEGAAGGEATAEAADGEGGGEAKAEGEEAAASGETGEGTGEEAMATGESAEDGQAEAADGEEGEQPPTSETFADGERAESPARVSEKLSREPTPTGEERQQADRIDEVDEEAERPEPTSPDEMVATFDEIGIEGEEEEEEEEEYEEEEVEEEEFNRELMIASYKQAMQEREQKLHQNSLLQTKLSDYFRRKKADQGGQAEASQETEKSITDQEQRYAKFVANLDELRRTRDSKRLEFDDRIQELELECQSREEEMRLLYQSQLDAKRKVGLKAVSATNGRPFPAVTQKRSEAAGGGKAQDPLSTSVDDMLQDEASLEDQVARVRLDNIGLSNRVRKCETSLKAKEELSEGLHMIDFEQLKIENQTYNEKIEERQEELLKLKKKITNNVQVLTHLKEKLQFVQCKRQEQCESLDQLDQTLSKRRDQLTRTKQTRDSLRNDNQRLKQNSGLLGNEALLRNFEENADLVTEKRGRLESLKTQHSEATLQCSKLKRKIDVARAQSAQRSNQLQVKMLSLLLSPRDSTSTSGWCPMRLLGCWMGHAAVVSLHLTLPDAPGHSDVLRRLAELRRLPGVVQVADGRLRVDEGGAQQHGAKHRQRALADAGRVRAALIEHHDCVATAAIVQVRLESSWHWSASTVFLSTSISALVCVTNGNWIPSPSFSIRKVPKASGWQQDSRCAGVLELGNETRPAAALDKTQGPPFAALIQLQQNLADERLAAEAHQATDLLNRLQAGVLPVAQIDSSKRQTIDAKLAQLFFLGAAVAETDAAALRCRRRGGRLRAGAAPALLLAVAEALQAHDPFKEQNNLATMSRLCVILLLTFVVTAVSAGCRTKWCKLGDRCLNETVAQGCWKAPSVAPCMMKAGASPGDLVAQWNERTAACCLFRYQTVCRHIQARNATESPSDSRCSVYRFSSLSNCSESVGAHFVAVWLAGGGSRFDNLVCQAEPGNYRLHSENVDWTEDGAKFDGASSYAATEDVGNVVNGGSFTWLLRLKRQPRVQPFMEAGQCDNLAGWGPHLWEFDNPGLLYYSVPEALVTSNVLPMNAESWIDIGVSRSERNCNLYFNGSFVVTKYSNRMSPRPCYVIQVGRRHYGSFLKATVKAVAIANASMTEREISHTSSAVQKPLIQPLNQQALMRLYSFRRCGGGGGGGSCGGGGGGCGGRVSSRVFGQQLGIGGAELRAQVKMAGGAAALATRPAAGDPGWPWKLRRCSLSSAKLSEAQLQRGRTQWKCSTTLDESAKGQPLSPCPQASGLSAAPAMRNPQMGRPPLLAARKCSRRSSASEPSLLLISLRSRRDRRRQLDGLMTADMVQAGQRRGCRLFRLAVSGRPGQAVAAVQVDRAGNRAAANSPSRKCNLAWSLARSLDRKVAGHSRQCWWSLNSSSHLAWHGSFALVFVGRLQLGPNRRSAGLQLRQSGPVGHDCVPAVISADIVILLMLLDSRVLCIVEVGCRRARSCRSRCRSGIIPAAPLVLAAVGEDLAGRMHNKVAALPDAVDVVHQPGEFAVGKFASFVLHVLSKAVPGELIVAGVVTPVLLHVRLVLEGEGAVGPQAVEVGGSLLLVLAGRVRALLSSAEPLKTLANNCRIFAVIIGVDLHIRGADVHLGAAPVGAVVVRLAAVEAAGGAAALVSWGVAQKAQGQRLRPLLVPFHVPDHLLAPAEWPSTVAAV</sequence>
<dbReference type="Pfam" id="PF13870">
    <property type="entry name" value="CCDC113_CCDC96_CC"/>
    <property type="match status" value="1"/>
</dbReference>
<evidence type="ECO:0000256" key="3">
    <source>
        <dbReference type="ARBA" id="ARBA00023273"/>
    </source>
</evidence>
<evidence type="ECO:0000313" key="8">
    <source>
        <dbReference type="WBParaSite" id="maker-uti_cns_0006144-snap-gene-0.2-mRNA-1"/>
    </source>
</evidence>
<feature type="region of interest" description="Disordered" evidence="5">
    <location>
        <begin position="437"/>
        <end position="461"/>
    </location>
</feature>
<feature type="domain" description="CCDC113/CCDC96 coiled-coil" evidence="6">
    <location>
        <begin position="473"/>
        <end position="645"/>
    </location>
</feature>
<feature type="coiled-coil region" evidence="4">
    <location>
        <begin position="630"/>
        <end position="657"/>
    </location>
</feature>
<feature type="region of interest" description="Disordered" evidence="5">
    <location>
        <begin position="1"/>
        <end position="312"/>
    </location>
</feature>
<reference evidence="8" key="1">
    <citation type="submission" date="2016-11" db="UniProtKB">
        <authorList>
            <consortium name="WormBaseParasite"/>
        </authorList>
    </citation>
    <scope>IDENTIFICATION</scope>
</reference>
<feature type="compositionally biased region" description="Basic and acidic residues" evidence="5">
    <location>
        <begin position="231"/>
        <end position="262"/>
    </location>
</feature>
<evidence type="ECO:0000313" key="7">
    <source>
        <dbReference type="Proteomes" id="UP000095280"/>
    </source>
</evidence>
<proteinExistence type="predicted"/>
<dbReference type="GO" id="GO:0036064">
    <property type="term" value="C:ciliary basal body"/>
    <property type="evidence" value="ECO:0007669"/>
    <property type="project" value="TreeGrafter"/>
</dbReference>
<dbReference type="PANTHER" id="PTHR15654">
    <property type="entry name" value="COILED-COIL DOMAIN-CONTAINING PROTEIN 113-RELATED"/>
    <property type="match status" value="1"/>
</dbReference>
<dbReference type="Proteomes" id="UP000095280">
    <property type="component" value="Unplaced"/>
</dbReference>
<evidence type="ECO:0000256" key="2">
    <source>
        <dbReference type="ARBA" id="ARBA00023054"/>
    </source>
</evidence>
<keyword evidence="3" id="KW-0966">Cell projection</keyword>
<dbReference type="GO" id="GO:0060271">
    <property type="term" value="P:cilium assembly"/>
    <property type="evidence" value="ECO:0007669"/>
    <property type="project" value="TreeGrafter"/>
</dbReference>
<keyword evidence="2 4" id="KW-0175">Coiled coil</keyword>
<protein>
    <submittedName>
        <fullName evidence="8">DUF4201 domain-containing protein</fullName>
    </submittedName>
</protein>
<feature type="region of interest" description="Disordered" evidence="5">
    <location>
        <begin position="1395"/>
        <end position="1425"/>
    </location>
</feature>
<evidence type="ECO:0000259" key="6">
    <source>
        <dbReference type="Pfam" id="PF13870"/>
    </source>
</evidence>
<keyword evidence="7" id="KW-1185">Reference proteome</keyword>
<evidence type="ECO:0000256" key="1">
    <source>
        <dbReference type="ARBA" id="ARBA00004138"/>
    </source>
</evidence>
<dbReference type="InterPro" id="IPR025254">
    <property type="entry name" value="CCDC113/CCDC96_CC"/>
</dbReference>
<feature type="compositionally biased region" description="Low complexity" evidence="5">
    <location>
        <begin position="21"/>
        <end position="31"/>
    </location>
</feature>
<dbReference type="WBParaSite" id="maker-uti_cns_0006144-snap-gene-0.2-mRNA-1">
    <property type="protein sequence ID" value="maker-uti_cns_0006144-snap-gene-0.2-mRNA-1"/>
    <property type="gene ID" value="maker-uti_cns_0006144-snap-gene-0.2"/>
</dbReference>
<dbReference type="GO" id="GO:0005930">
    <property type="term" value="C:axoneme"/>
    <property type="evidence" value="ECO:0007669"/>
    <property type="project" value="TreeGrafter"/>
</dbReference>
<organism evidence="7 8">
    <name type="scientific">Macrostomum lignano</name>
    <dbReference type="NCBI Taxonomy" id="282301"/>
    <lineage>
        <taxon>Eukaryota</taxon>
        <taxon>Metazoa</taxon>
        <taxon>Spiralia</taxon>
        <taxon>Lophotrochozoa</taxon>
        <taxon>Platyhelminthes</taxon>
        <taxon>Rhabditophora</taxon>
        <taxon>Macrostomorpha</taxon>
        <taxon>Macrostomida</taxon>
        <taxon>Macrostomidae</taxon>
        <taxon>Macrostomum</taxon>
    </lineage>
</organism>
<dbReference type="SUPFAM" id="SSF49899">
    <property type="entry name" value="Concanavalin A-like lectins/glucanases"/>
    <property type="match status" value="1"/>
</dbReference>
<feature type="coiled-coil region" evidence="4">
    <location>
        <begin position="513"/>
        <end position="544"/>
    </location>
</feature>